<comment type="similarity">
    <text evidence="2 9">Belongs to the phosphoglycerate kinase family.</text>
</comment>
<organism evidence="11 12">
    <name type="scientific">Triticum urartu</name>
    <name type="common">Red wild einkorn</name>
    <name type="synonym">Crithodium urartu</name>
    <dbReference type="NCBI Taxonomy" id="4572"/>
    <lineage>
        <taxon>Eukaryota</taxon>
        <taxon>Viridiplantae</taxon>
        <taxon>Streptophyta</taxon>
        <taxon>Embryophyta</taxon>
        <taxon>Tracheophyta</taxon>
        <taxon>Spermatophyta</taxon>
        <taxon>Magnoliopsida</taxon>
        <taxon>Liliopsida</taxon>
        <taxon>Poales</taxon>
        <taxon>Poaceae</taxon>
        <taxon>BOP clade</taxon>
        <taxon>Pooideae</taxon>
        <taxon>Triticodae</taxon>
        <taxon>Triticeae</taxon>
        <taxon>Triticinae</taxon>
        <taxon>Triticum</taxon>
    </lineage>
</organism>
<dbReference type="GO" id="GO:0004618">
    <property type="term" value="F:phosphoglycerate kinase activity"/>
    <property type="evidence" value="ECO:0007669"/>
    <property type="project" value="UniProtKB-EC"/>
</dbReference>
<keyword evidence="8" id="KW-0460">Magnesium</keyword>
<keyword evidence="7" id="KW-0067">ATP-binding</keyword>
<dbReference type="SUPFAM" id="SSF53748">
    <property type="entry name" value="Phosphoglycerate kinase"/>
    <property type="match status" value="1"/>
</dbReference>
<dbReference type="InterPro" id="IPR001576">
    <property type="entry name" value="Phosphoglycerate_kinase"/>
</dbReference>
<sequence length="82" mass="8813">MATKRCAGTLGDKGLRGEKVFLSADLNVLLDDGLNITGDNRIRASMPSIKFLMRKGSKVVLANHLVSARFCHSVSLPCGARL</sequence>
<accession>A0A8R7TE16</accession>
<evidence type="ECO:0000256" key="7">
    <source>
        <dbReference type="ARBA" id="ARBA00022840"/>
    </source>
</evidence>
<dbReference type="GO" id="GO:0005829">
    <property type="term" value="C:cytosol"/>
    <property type="evidence" value="ECO:0007669"/>
    <property type="project" value="TreeGrafter"/>
</dbReference>
<keyword evidence="5" id="KW-0547">Nucleotide-binding</keyword>
<dbReference type="AlphaFoldDB" id="A0A8R7TE16"/>
<dbReference type="Gene3D" id="3.40.50.1260">
    <property type="entry name" value="Phosphoglycerate kinase, N-terminal domain"/>
    <property type="match status" value="1"/>
</dbReference>
<evidence type="ECO:0000256" key="4">
    <source>
        <dbReference type="ARBA" id="ARBA00022679"/>
    </source>
</evidence>
<dbReference type="Pfam" id="PF00162">
    <property type="entry name" value="PGK"/>
    <property type="match status" value="1"/>
</dbReference>
<comment type="cofactor">
    <cofactor evidence="1">
        <name>Mg(2+)</name>
        <dbReference type="ChEBI" id="CHEBI:18420"/>
    </cofactor>
</comment>
<dbReference type="EC" id="2.7.2.3" evidence="3 9"/>
<reference evidence="11" key="3">
    <citation type="submission" date="2022-06" db="UniProtKB">
        <authorList>
            <consortium name="EnsemblPlants"/>
        </authorList>
    </citation>
    <scope>IDENTIFICATION</scope>
</reference>
<dbReference type="Gramene" id="TuG1812G0200001481.01.T01">
    <property type="protein sequence ID" value="TuG1812G0200001481.01.T01.cds385447"/>
    <property type="gene ID" value="TuG1812G0200001481.01"/>
</dbReference>
<keyword evidence="4 9" id="KW-0808">Transferase</keyword>
<proteinExistence type="inferred from homology"/>
<evidence type="ECO:0000256" key="1">
    <source>
        <dbReference type="ARBA" id="ARBA00001946"/>
    </source>
</evidence>
<name>A0A8R7TE16_TRIUA</name>
<dbReference type="PRINTS" id="PR00477">
    <property type="entry name" value="PHGLYCKINASE"/>
</dbReference>
<dbReference type="PANTHER" id="PTHR11406">
    <property type="entry name" value="PHOSPHOGLYCERATE KINASE"/>
    <property type="match status" value="1"/>
</dbReference>
<protein>
    <recommendedName>
        <fullName evidence="3 9">Phosphoglycerate kinase</fullName>
        <ecNumber evidence="3 9">2.7.2.3</ecNumber>
    </recommendedName>
</protein>
<evidence type="ECO:0000256" key="8">
    <source>
        <dbReference type="ARBA" id="ARBA00022842"/>
    </source>
</evidence>
<evidence type="ECO:0000256" key="9">
    <source>
        <dbReference type="RuleBase" id="RU000532"/>
    </source>
</evidence>
<dbReference type="Proteomes" id="UP000015106">
    <property type="component" value="Chromosome 2"/>
</dbReference>
<evidence type="ECO:0000256" key="3">
    <source>
        <dbReference type="ARBA" id="ARBA00013061"/>
    </source>
</evidence>
<reference evidence="11" key="2">
    <citation type="submission" date="2018-03" db="EMBL/GenBank/DDBJ databases">
        <title>The Triticum urartu genome reveals the dynamic nature of wheat genome evolution.</title>
        <authorList>
            <person name="Ling H."/>
            <person name="Ma B."/>
            <person name="Shi X."/>
            <person name="Liu H."/>
            <person name="Dong L."/>
            <person name="Sun H."/>
            <person name="Cao Y."/>
            <person name="Gao Q."/>
            <person name="Zheng S."/>
            <person name="Li Y."/>
            <person name="Yu Y."/>
            <person name="Du H."/>
            <person name="Qi M."/>
            <person name="Li Y."/>
            <person name="Yu H."/>
            <person name="Cui Y."/>
            <person name="Wang N."/>
            <person name="Chen C."/>
            <person name="Wu H."/>
            <person name="Zhao Y."/>
            <person name="Zhang J."/>
            <person name="Li Y."/>
            <person name="Zhou W."/>
            <person name="Zhang B."/>
            <person name="Hu W."/>
            <person name="Eijk M."/>
            <person name="Tang J."/>
            <person name="Witsenboer H."/>
            <person name="Zhao S."/>
            <person name="Li Z."/>
            <person name="Zhang A."/>
            <person name="Wang D."/>
            <person name="Liang C."/>
        </authorList>
    </citation>
    <scope>NUCLEOTIDE SEQUENCE [LARGE SCALE GENOMIC DNA]</scope>
    <source>
        <strain evidence="11">cv. G1812</strain>
    </source>
</reference>
<comment type="subunit">
    <text evidence="10">Monomer.</text>
</comment>
<dbReference type="GO" id="GO:0006094">
    <property type="term" value="P:gluconeogenesis"/>
    <property type="evidence" value="ECO:0007669"/>
    <property type="project" value="TreeGrafter"/>
</dbReference>
<dbReference type="EnsemblPlants" id="TuG1812G0200001481.01.T01">
    <property type="protein sequence ID" value="TuG1812G0200001481.01.T01.cds385447"/>
    <property type="gene ID" value="TuG1812G0200001481.01"/>
</dbReference>
<dbReference type="PANTHER" id="PTHR11406:SF27">
    <property type="entry name" value="PHOSPHOGLYCERATE KINASE 3, CYTOSOLIC"/>
    <property type="match status" value="1"/>
</dbReference>
<dbReference type="InterPro" id="IPR036043">
    <property type="entry name" value="Phosphoglycerate_kinase_sf"/>
</dbReference>
<evidence type="ECO:0000256" key="2">
    <source>
        <dbReference type="ARBA" id="ARBA00008982"/>
    </source>
</evidence>
<dbReference type="GO" id="GO:0006096">
    <property type="term" value="P:glycolytic process"/>
    <property type="evidence" value="ECO:0007669"/>
    <property type="project" value="InterPro"/>
</dbReference>
<evidence type="ECO:0000256" key="6">
    <source>
        <dbReference type="ARBA" id="ARBA00022777"/>
    </source>
</evidence>
<keyword evidence="12" id="KW-1185">Reference proteome</keyword>
<comment type="catalytic activity">
    <reaction evidence="9">
        <text>(2R)-3-phosphoglycerate + ATP = (2R)-3-phospho-glyceroyl phosphate + ADP</text>
        <dbReference type="Rhea" id="RHEA:14801"/>
        <dbReference type="ChEBI" id="CHEBI:30616"/>
        <dbReference type="ChEBI" id="CHEBI:57604"/>
        <dbReference type="ChEBI" id="CHEBI:58272"/>
        <dbReference type="ChEBI" id="CHEBI:456216"/>
        <dbReference type="EC" id="2.7.2.3"/>
    </reaction>
</comment>
<dbReference type="GO" id="GO:0005524">
    <property type="term" value="F:ATP binding"/>
    <property type="evidence" value="ECO:0007669"/>
    <property type="project" value="UniProtKB-KW"/>
</dbReference>
<evidence type="ECO:0000256" key="10">
    <source>
        <dbReference type="RuleBase" id="RU000696"/>
    </source>
</evidence>
<dbReference type="GO" id="GO:0043531">
    <property type="term" value="F:ADP binding"/>
    <property type="evidence" value="ECO:0007669"/>
    <property type="project" value="TreeGrafter"/>
</dbReference>
<dbReference type="InterPro" id="IPR015824">
    <property type="entry name" value="Phosphoglycerate_kinase_N"/>
</dbReference>
<reference evidence="12" key="1">
    <citation type="journal article" date="2013" name="Nature">
        <title>Draft genome of the wheat A-genome progenitor Triticum urartu.</title>
        <authorList>
            <person name="Ling H.Q."/>
            <person name="Zhao S."/>
            <person name="Liu D."/>
            <person name="Wang J."/>
            <person name="Sun H."/>
            <person name="Zhang C."/>
            <person name="Fan H."/>
            <person name="Li D."/>
            <person name="Dong L."/>
            <person name="Tao Y."/>
            <person name="Gao C."/>
            <person name="Wu H."/>
            <person name="Li Y."/>
            <person name="Cui Y."/>
            <person name="Guo X."/>
            <person name="Zheng S."/>
            <person name="Wang B."/>
            <person name="Yu K."/>
            <person name="Liang Q."/>
            <person name="Yang W."/>
            <person name="Lou X."/>
            <person name="Chen J."/>
            <person name="Feng M."/>
            <person name="Jian J."/>
            <person name="Zhang X."/>
            <person name="Luo G."/>
            <person name="Jiang Y."/>
            <person name="Liu J."/>
            <person name="Wang Z."/>
            <person name="Sha Y."/>
            <person name="Zhang B."/>
            <person name="Wu H."/>
            <person name="Tang D."/>
            <person name="Shen Q."/>
            <person name="Xue P."/>
            <person name="Zou S."/>
            <person name="Wang X."/>
            <person name="Liu X."/>
            <person name="Wang F."/>
            <person name="Yang Y."/>
            <person name="An X."/>
            <person name="Dong Z."/>
            <person name="Zhang K."/>
            <person name="Zhang X."/>
            <person name="Luo M.C."/>
            <person name="Dvorak J."/>
            <person name="Tong Y."/>
            <person name="Wang J."/>
            <person name="Yang H."/>
            <person name="Li Z."/>
            <person name="Wang D."/>
            <person name="Zhang A."/>
            <person name="Wang J."/>
        </authorList>
    </citation>
    <scope>NUCLEOTIDE SEQUENCE</scope>
    <source>
        <strain evidence="12">cv. G1812</strain>
    </source>
</reference>
<evidence type="ECO:0000256" key="5">
    <source>
        <dbReference type="ARBA" id="ARBA00022741"/>
    </source>
</evidence>
<evidence type="ECO:0000313" key="12">
    <source>
        <dbReference type="Proteomes" id="UP000015106"/>
    </source>
</evidence>
<evidence type="ECO:0000313" key="11">
    <source>
        <dbReference type="EnsemblPlants" id="TuG1812G0200001481.01.T01.cds385447"/>
    </source>
</evidence>
<keyword evidence="6 9" id="KW-0418">Kinase</keyword>